<comment type="similarity">
    <text evidence="1">Belongs to the thioesterase family.</text>
</comment>
<proteinExistence type="inferred from homology"/>
<dbReference type="HOGENOM" id="CLU_070456_1_1_11"/>
<dbReference type="AlphaFoldDB" id="D7BUS1"/>
<dbReference type="Proteomes" id="UP000000377">
    <property type="component" value="Chromosome"/>
</dbReference>
<dbReference type="InterPro" id="IPR029058">
    <property type="entry name" value="AB_hydrolase_fold"/>
</dbReference>
<dbReference type="InterPro" id="IPR012223">
    <property type="entry name" value="TEII"/>
</dbReference>
<evidence type="ECO:0000259" key="4">
    <source>
        <dbReference type="SMART" id="SM00824"/>
    </source>
</evidence>
<gene>
    <name evidence="5" type="ordered locus">SBI_00141</name>
</gene>
<dbReference type="GO" id="GO:0016787">
    <property type="term" value="F:hydrolase activity"/>
    <property type="evidence" value="ECO:0007669"/>
    <property type="project" value="UniProtKB-KW"/>
</dbReference>
<dbReference type="KEGG" id="sbh:SBI_00141"/>
<evidence type="ECO:0000256" key="1">
    <source>
        <dbReference type="ARBA" id="ARBA00007169"/>
    </source>
</evidence>
<dbReference type="SMART" id="SM00824">
    <property type="entry name" value="PKS_TE"/>
    <property type="match status" value="1"/>
</dbReference>
<accession>D7BUS1</accession>
<keyword evidence="6" id="KW-1185">Reference proteome</keyword>
<evidence type="ECO:0000256" key="3">
    <source>
        <dbReference type="SAM" id="MobiDB-lite"/>
    </source>
</evidence>
<dbReference type="Gene3D" id="3.40.50.1820">
    <property type="entry name" value="alpha/beta hydrolase"/>
    <property type="match status" value="1"/>
</dbReference>
<dbReference type="Pfam" id="PF00975">
    <property type="entry name" value="Thioesterase"/>
    <property type="match status" value="1"/>
</dbReference>
<sequence>MLPLDVELWAVQLPGREDRFVEPPQTCFETLVDELADAIAPHTADTPFALFGHSGGALLAFELARALRKREQPAPTRLFLSAEPPPDVPRSATKLHTLDDAELIRQLRARGGTPPEIAENEELMELLLPVLRADFTWYETYEYQPGPQLESPVTAFVGHDDPIVGAEAVSGWRSHTTGSFEARGVTGGHFFVRDAMEEIVSHVARALLPPALESVGPSPRRRPQREERPRCRTAPMSAYSTSCVESCAWTPSTCARTSSIWQRPLCPSCRS</sequence>
<dbReference type="PATRIC" id="fig|749414.3.peg.144"/>
<dbReference type="PANTHER" id="PTHR11487">
    <property type="entry name" value="THIOESTERASE"/>
    <property type="match status" value="1"/>
</dbReference>
<organism evidence="5 6">
    <name type="scientific">Streptomyces bingchenggensis (strain BCW-1)</name>
    <dbReference type="NCBI Taxonomy" id="749414"/>
    <lineage>
        <taxon>Bacteria</taxon>
        <taxon>Bacillati</taxon>
        <taxon>Actinomycetota</taxon>
        <taxon>Actinomycetes</taxon>
        <taxon>Kitasatosporales</taxon>
        <taxon>Streptomycetaceae</taxon>
        <taxon>Streptomyces</taxon>
    </lineage>
</organism>
<dbReference type="InterPro" id="IPR001031">
    <property type="entry name" value="Thioesterase"/>
</dbReference>
<feature type="domain" description="Thioesterase TesA-like" evidence="4">
    <location>
        <begin position="5"/>
        <end position="208"/>
    </location>
</feature>
<dbReference type="PANTHER" id="PTHR11487:SF0">
    <property type="entry name" value="S-ACYL FATTY ACID SYNTHASE THIOESTERASE, MEDIUM CHAIN"/>
    <property type="match status" value="1"/>
</dbReference>
<dbReference type="GO" id="GO:0008610">
    <property type="term" value="P:lipid biosynthetic process"/>
    <property type="evidence" value="ECO:0007669"/>
    <property type="project" value="TreeGrafter"/>
</dbReference>
<evidence type="ECO:0000313" key="6">
    <source>
        <dbReference type="Proteomes" id="UP000000377"/>
    </source>
</evidence>
<keyword evidence="2 5" id="KW-0378">Hydrolase</keyword>
<feature type="region of interest" description="Disordered" evidence="3">
    <location>
        <begin position="212"/>
        <end position="233"/>
    </location>
</feature>
<protein>
    <submittedName>
        <fullName evidence="5">Oleoyl-(Acyl-carrier-protein) hydrolase</fullName>
    </submittedName>
</protein>
<dbReference type="InterPro" id="IPR020802">
    <property type="entry name" value="TesA-like"/>
</dbReference>
<evidence type="ECO:0000256" key="2">
    <source>
        <dbReference type="ARBA" id="ARBA00022801"/>
    </source>
</evidence>
<dbReference type="eggNOG" id="COG3208">
    <property type="taxonomic scope" value="Bacteria"/>
</dbReference>
<evidence type="ECO:0000313" key="5">
    <source>
        <dbReference type="EMBL" id="ADI03262.1"/>
    </source>
</evidence>
<reference evidence="5 6" key="1">
    <citation type="journal article" date="2010" name="J. Bacteriol.">
        <title>Genome sequence of the milbemycin-producing bacterium Streptomyces bingchenggensis.</title>
        <authorList>
            <person name="Wang X.J."/>
            <person name="Yan Y.J."/>
            <person name="Zhang B."/>
            <person name="An J."/>
            <person name="Wang J.J."/>
            <person name="Tian J."/>
            <person name="Jiang L."/>
            <person name="Chen Y.H."/>
            <person name="Huang S.X."/>
            <person name="Yin M."/>
            <person name="Zhang J."/>
            <person name="Gao A.L."/>
            <person name="Liu C.X."/>
            <person name="Zhu Z.X."/>
            <person name="Xiang W.S."/>
        </authorList>
    </citation>
    <scope>NUCLEOTIDE SEQUENCE [LARGE SCALE GENOMIC DNA]</scope>
    <source>
        <strain evidence="5 6">BCW-1</strain>
    </source>
</reference>
<name>D7BUS1_STRBB</name>
<dbReference type="SUPFAM" id="SSF53474">
    <property type="entry name" value="alpha/beta-Hydrolases"/>
    <property type="match status" value="1"/>
</dbReference>
<dbReference type="EMBL" id="CP002047">
    <property type="protein sequence ID" value="ADI03262.1"/>
    <property type="molecule type" value="Genomic_DNA"/>
</dbReference>
<dbReference type="STRING" id="749414.SBI_00141"/>